<gene>
    <name evidence="1" type="ORF">E6Q11_05850</name>
</gene>
<proteinExistence type="predicted"/>
<evidence type="ECO:0000313" key="2">
    <source>
        <dbReference type="Proteomes" id="UP000321026"/>
    </source>
</evidence>
<dbReference type="EMBL" id="SSDS01000092">
    <property type="protein sequence ID" value="TXG75935.1"/>
    <property type="molecule type" value="Genomic_DNA"/>
</dbReference>
<sequence length="233" mass="26875">MTKKTYEDPTLFDGVNYVTQELLWEDWNNEVTVGAIKESLKNLKDEYFIHQYNDWVEEASFYVVRPATEEEISECKRELEKMLKAQPVKESVTDLVNKLNKALKEEGIKGSVTICGKEIGISVPVVEKVVEEPKVIRAVADMNTVLKLDQLTAEKFKIDTRFINLKAAAKLELPSAPTENKSLLPKEEKVTLDEKYDYMRRLGSAFDMGNVYQDQYTKLLKEREEQEKGLKKQ</sequence>
<protein>
    <submittedName>
        <fullName evidence="1">Uncharacterized protein</fullName>
    </submittedName>
</protein>
<dbReference type="Proteomes" id="UP000321026">
    <property type="component" value="Unassembled WGS sequence"/>
</dbReference>
<name>A0A5C7J339_9BACT</name>
<dbReference type="AlphaFoldDB" id="A0A5C7J339"/>
<evidence type="ECO:0000313" key="1">
    <source>
        <dbReference type="EMBL" id="TXG75935.1"/>
    </source>
</evidence>
<organism evidence="1 2">
    <name type="scientific">Candidatus Dojkabacteria bacterium</name>
    <dbReference type="NCBI Taxonomy" id="2099670"/>
    <lineage>
        <taxon>Bacteria</taxon>
        <taxon>Candidatus Dojkabacteria</taxon>
    </lineage>
</organism>
<reference evidence="1 2" key="1">
    <citation type="submission" date="2018-09" db="EMBL/GenBank/DDBJ databases">
        <title>Metagenome Assembled Genomes from an Advanced Water Purification Facility.</title>
        <authorList>
            <person name="Stamps B.W."/>
            <person name="Spear J.R."/>
        </authorList>
    </citation>
    <scope>NUCLEOTIDE SEQUENCE [LARGE SCALE GENOMIC DNA]</scope>
    <source>
        <strain evidence="1">Bin_63_2</strain>
    </source>
</reference>
<accession>A0A5C7J339</accession>
<comment type="caution">
    <text evidence="1">The sequence shown here is derived from an EMBL/GenBank/DDBJ whole genome shotgun (WGS) entry which is preliminary data.</text>
</comment>